<evidence type="ECO:0000259" key="2">
    <source>
        <dbReference type="Pfam" id="PF04536"/>
    </source>
</evidence>
<feature type="region of interest" description="Disordered" evidence="1">
    <location>
        <begin position="1"/>
        <end position="35"/>
    </location>
</feature>
<dbReference type="AlphaFoldDB" id="A0A1I2GIZ8"/>
<dbReference type="PANTHER" id="PTHR30373">
    <property type="entry name" value="UPF0603 PROTEIN YGCG"/>
    <property type="match status" value="1"/>
</dbReference>
<gene>
    <name evidence="3" type="ORF">SAMN04489711_115110</name>
</gene>
<dbReference type="Gene3D" id="3.10.310.50">
    <property type="match status" value="1"/>
</dbReference>
<organism evidence="3 4">
    <name type="scientific">Paracidovorax wautersii</name>
    <dbReference type="NCBI Taxonomy" id="1177982"/>
    <lineage>
        <taxon>Bacteria</taxon>
        <taxon>Pseudomonadati</taxon>
        <taxon>Pseudomonadota</taxon>
        <taxon>Betaproteobacteria</taxon>
        <taxon>Burkholderiales</taxon>
        <taxon>Comamonadaceae</taxon>
        <taxon>Paracidovorax</taxon>
    </lineage>
</organism>
<dbReference type="PANTHER" id="PTHR30373:SF8">
    <property type="entry name" value="BLL7265 PROTEIN"/>
    <property type="match status" value="1"/>
</dbReference>
<accession>A0A1I2GIZ8</accession>
<dbReference type="STRING" id="1177982.SAMN04489711_115110"/>
<dbReference type="RefSeq" id="WP_092940955.1">
    <property type="nucleotide sequence ID" value="NZ_FONX01000015.1"/>
</dbReference>
<dbReference type="EMBL" id="FONX01000015">
    <property type="protein sequence ID" value="SFF17874.1"/>
    <property type="molecule type" value="Genomic_DNA"/>
</dbReference>
<evidence type="ECO:0000256" key="1">
    <source>
        <dbReference type="SAM" id="MobiDB-lite"/>
    </source>
</evidence>
<evidence type="ECO:0000313" key="4">
    <source>
        <dbReference type="Proteomes" id="UP000199119"/>
    </source>
</evidence>
<keyword evidence="4" id="KW-1185">Reference proteome</keyword>
<dbReference type="Proteomes" id="UP000199119">
    <property type="component" value="Unassembled WGS sequence"/>
</dbReference>
<dbReference type="InterPro" id="IPR007621">
    <property type="entry name" value="TPM_dom"/>
</dbReference>
<reference evidence="4" key="1">
    <citation type="submission" date="2016-10" db="EMBL/GenBank/DDBJ databases">
        <authorList>
            <person name="Varghese N."/>
            <person name="Submissions S."/>
        </authorList>
    </citation>
    <scope>NUCLEOTIDE SEQUENCE [LARGE SCALE GENOMIC DNA]</scope>
    <source>
        <strain evidence="4">DSM 27981</strain>
    </source>
</reference>
<feature type="compositionally biased region" description="Low complexity" evidence="1">
    <location>
        <begin position="12"/>
        <end position="25"/>
    </location>
</feature>
<dbReference type="OrthoDB" id="5683663at2"/>
<dbReference type="Pfam" id="PF04536">
    <property type="entry name" value="TPM_phosphatase"/>
    <property type="match status" value="1"/>
</dbReference>
<feature type="domain" description="TPM" evidence="2">
    <location>
        <begin position="63"/>
        <end position="177"/>
    </location>
</feature>
<evidence type="ECO:0000313" key="3">
    <source>
        <dbReference type="EMBL" id="SFF17874.1"/>
    </source>
</evidence>
<name>A0A1I2GIZ8_9BURK</name>
<feature type="region of interest" description="Disordered" evidence="1">
    <location>
        <begin position="188"/>
        <end position="217"/>
    </location>
</feature>
<protein>
    <submittedName>
        <fullName evidence="3">TLP18.3, Psb32 and MOLO-1 founding protein of phosphatase</fullName>
    </submittedName>
</protein>
<feature type="compositionally biased region" description="Basic and acidic residues" evidence="1">
    <location>
        <begin position="1"/>
        <end position="11"/>
    </location>
</feature>
<proteinExistence type="predicted"/>
<sequence>MNHPIPPRDEAGAPTAGAHAQPPHHAQGHDGQRPPLLRRLTRLVRHRWSDGAVRKAIPADLLERLTRRVAASERRHTGQIRLCIEGGLPWSYLRRGASPRERAVTLFGKLRVWDTEHNNGVLIYLLLADHAIEIVADRALARTITPQAWHAFIAQMRAAFREERYEDGLTQALAEVSALLVQHFPADDSSAPHEGAAGASPANELPDAPVLLRHGQD</sequence>